<dbReference type="AlphaFoldDB" id="A0AA39LXZ0"/>
<protein>
    <submittedName>
        <fullName evidence="1">Uncharacterized protein</fullName>
    </submittedName>
</protein>
<dbReference type="Proteomes" id="UP001175271">
    <property type="component" value="Unassembled WGS sequence"/>
</dbReference>
<gene>
    <name evidence="1" type="ORF">QR680_006793</name>
</gene>
<keyword evidence="2" id="KW-1185">Reference proteome</keyword>
<sequence>MKRRRVIPSTNCRIVDILFQHAEQKWTYIHKKTKSEQEHQAKLRILKDTIGRCPDLLVVPAEHNASFRNDDYILELNCRNVRTRKRDWSYWNNFWLILEVVHLFPGIEDYIRGRIHEDVPRAFYDIKNGPTEDGATISRKIDQLGFQRNYHYQQVRYASEHRDIRRISESLSSQVDKWTIACGNGGNDKRHTKRSRYTVPGGAALTVRTPCLYVYRQVPDR</sequence>
<accession>A0AA39LXZ0</accession>
<name>A0AA39LXZ0_9BILA</name>
<evidence type="ECO:0000313" key="1">
    <source>
        <dbReference type="EMBL" id="KAK0413419.1"/>
    </source>
</evidence>
<evidence type="ECO:0000313" key="2">
    <source>
        <dbReference type="Proteomes" id="UP001175271"/>
    </source>
</evidence>
<proteinExistence type="predicted"/>
<organism evidence="1 2">
    <name type="scientific">Steinernema hermaphroditum</name>
    <dbReference type="NCBI Taxonomy" id="289476"/>
    <lineage>
        <taxon>Eukaryota</taxon>
        <taxon>Metazoa</taxon>
        <taxon>Ecdysozoa</taxon>
        <taxon>Nematoda</taxon>
        <taxon>Chromadorea</taxon>
        <taxon>Rhabditida</taxon>
        <taxon>Tylenchina</taxon>
        <taxon>Panagrolaimomorpha</taxon>
        <taxon>Strongyloidoidea</taxon>
        <taxon>Steinernematidae</taxon>
        <taxon>Steinernema</taxon>
    </lineage>
</organism>
<reference evidence="1" key="1">
    <citation type="submission" date="2023-06" db="EMBL/GenBank/DDBJ databases">
        <title>Genomic analysis of the entomopathogenic nematode Steinernema hermaphroditum.</title>
        <authorList>
            <person name="Schwarz E.M."/>
            <person name="Heppert J.K."/>
            <person name="Baniya A."/>
            <person name="Schwartz H.T."/>
            <person name="Tan C.-H."/>
            <person name="Antoshechkin I."/>
            <person name="Sternberg P.W."/>
            <person name="Goodrich-Blair H."/>
            <person name="Dillman A.R."/>
        </authorList>
    </citation>
    <scope>NUCLEOTIDE SEQUENCE</scope>
    <source>
        <strain evidence="1">PS9179</strain>
        <tissue evidence="1">Whole animal</tissue>
    </source>
</reference>
<comment type="caution">
    <text evidence="1">The sequence shown here is derived from an EMBL/GenBank/DDBJ whole genome shotgun (WGS) entry which is preliminary data.</text>
</comment>
<dbReference type="EMBL" id="JAUCMV010000003">
    <property type="protein sequence ID" value="KAK0413419.1"/>
    <property type="molecule type" value="Genomic_DNA"/>
</dbReference>